<evidence type="ECO:0000313" key="2">
    <source>
        <dbReference type="Proteomes" id="UP000269721"/>
    </source>
</evidence>
<dbReference type="Proteomes" id="UP000269721">
    <property type="component" value="Unassembled WGS sequence"/>
</dbReference>
<sequence length="153" mass="17356">MIPATSTQPHSLKTRHRTPIRTYIQVPVNSYSDLYLDSDPDTYSASYSYSYSYSYSVLYSYSDSHLYSDLCLDSHLYSHTHSYSQSDPLTNLKLDPTKLGRLVPNPETNLKRAHIYPRHQVGGIITTLAPDLDKSLNVVATLNHSVINQRTFA</sequence>
<organism evidence="1 2">
    <name type="scientific">Blyttiomyces helicus</name>
    <dbReference type="NCBI Taxonomy" id="388810"/>
    <lineage>
        <taxon>Eukaryota</taxon>
        <taxon>Fungi</taxon>
        <taxon>Fungi incertae sedis</taxon>
        <taxon>Chytridiomycota</taxon>
        <taxon>Chytridiomycota incertae sedis</taxon>
        <taxon>Chytridiomycetes</taxon>
        <taxon>Chytridiomycetes incertae sedis</taxon>
        <taxon>Blyttiomyces</taxon>
    </lineage>
</organism>
<protein>
    <submittedName>
        <fullName evidence="1">Uncharacterized protein</fullName>
    </submittedName>
</protein>
<accession>A0A4P9WLB1</accession>
<proteinExistence type="predicted"/>
<keyword evidence="2" id="KW-1185">Reference proteome</keyword>
<gene>
    <name evidence="1" type="ORF">BDK51DRAFT_29450</name>
</gene>
<evidence type="ECO:0000313" key="1">
    <source>
        <dbReference type="EMBL" id="RKO92388.1"/>
    </source>
</evidence>
<dbReference type="EMBL" id="KZ994657">
    <property type="protein sequence ID" value="RKO92388.1"/>
    <property type="molecule type" value="Genomic_DNA"/>
</dbReference>
<reference evidence="2" key="1">
    <citation type="journal article" date="2018" name="Nat. Microbiol.">
        <title>Leveraging single-cell genomics to expand the fungal tree of life.</title>
        <authorList>
            <person name="Ahrendt S.R."/>
            <person name="Quandt C.A."/>
            <person name="Ciobanu D."/>
            <person name="Clum A."/>
            <person name="Salamov A."/>
            <person name="Andreopoulos B."/>
            <person name="Cheng J.F."/>
            <person name="Woyke T."/>
            <person name="Pelin A."/>
            <person name="Henrissat B."/>
            <person name="Reynolds N.K."/>
            <person name="Benny G.L."/>
            <person name="Smith M.E."/>
            <person name="James T.Y."/>
            <person name="Grigoriev I.V."/>
        </authorList>
    </citation>
    <scope>NUCLEOTIDE SEQUENCE [LARGE SCALE GENOMIC DNA]</scope>
</reference>
<dbReference type="AlphaFoldDB" id="A0A4P9WLB1"/>
<name>A0A4P9WLB1_9FUNG</name>